<protein>
    <submittedName>
        <fullName evidence="1">Uncharacterized protein</fullName>
    </submittedName>
</protein>
<proteinExistence type="predicted"/>
<accession>A0ABZ2CSA9</accession>
<dbReference type="RefSeq" id="WP_306204233.1">
    <property type="nucleotide sequence ID" value="NZ_CP144921.1"/>
</dbReference>
<sequence>MAFFSMEEKGMNAALIKGGWIVTEEKAAQLLQALRTNEVTEVTVSKEEFPVFRNVLTKQEDMKSFRGAAKHFGAVVYTYEPGWTA</sequence>
<evidence type="ECO:0000313" key="2">
    <source>
        <dbReference type="Proteomes" id="UP001341136"/>
    </source>
</evidence>
<reference evidence="1 2" key="1">
    <citation type="submission" date="2024-01" db="EMBL/GenBank/DDBJ databases">
        <title>Culturomics analysis of mouse respiratory tract.</title>
        <authorList>
            <person name="Phillips A.M."/>
            <person name="Collette N.M."/>
            <person name="Mageeney C.M."/>
            <person name="Sinha A."/>
            <person name="Hern K.E."/>
            <person name="Arkin A.P."/>
            <person name="Williams K.P."/>
            <person name="Branda S."/>
        </authorList>
    </citation>
    <scope>NUCLEOTIDE SEQUENCE [LARGE SCALE GENOMIC DNA]</scope>
    <source>
        <strain evidence="1 2">CP20</strain>
    </source>
</reference>
<evidence type="ECO:0000313" key="1">
    <source>
        <dbReference type="EMBL" id="WWA30026.1"/>
    </source>
</evidence>
<organism evidence="1 2">
    <name type="scientific">Shouchella rhizosphaerae</name>
    <dbReference type="NCBI Taxonomy" id="866786"/>
    <lineage>
        <taxon>Bacteria</taxon>
        <taxon>Bacillati</taxon>
        <taxon>Bacillota</taxon>
        <taxon>Bacilli</taxon>
        <taxon>Bacillales</taxon>
        <taxon>Bacillaceae</taxon>
        <taxon>Shouchella</taxon>
    </lineage>
</organism>
<dbReference type="EMBL" id="CP144921">
    <property type="protein sequence ID" value="WWA30026.1"/>
    <property type="molecule type" value="Genomic_DNA"/>
</dbReference>
<gene>
    <name evidence="1" type="ORF">V5G21_20350</name>
</gene>
<keyword evidence="2" id="KW-1185">Reference proteome</keyword>
<name>A0ABZ2CSA9_9BACI</name>
<dbReference type="Proteomes" id="UP001341136">
    <property type="component" value="Chromosome"/>
</dbReference>